<dbReference type="Pfam" id="PF07729">
    <property type="entry name" value="FCD"/>
    <property type="match status" value="1"/>
</dbReference>
<dbReference type="PROSITE" id="PS50949">
    <property type="entry name" value="HTH_GNTR"/>
    <property type="match status" value="1"/>
</dbReference>
<dbReference type="EMBL" id="CAEZZA010000007">
    <property type="protein sequence ID" value="CAB4737151.1"/>
    <property type="molecule type" value="Genomic_DNA"/>
</dbReference>
<evidence type="ECO:0000256" key="1">
    <source>
        <dbReference type="ARBA" id="ARBA00023015"/>
    </source>
</evidence>
<proteinExistence type="predicted"/>
<dbReference type="SMART" id="SM00895">
    <property type="entry name" value="FCD"/>
    <property type="match status" value="1"/>
</dbReference>
<feature type="region of interest" description="Disordered" evidence="4">
    <location>
        <begin position="218"/>
        <end position="238"/>
    </location>
</feature>
<evidence type="ECO:0000313" key="8">
    <source>
        <dbReference type="EMBL" id="CAB4737151.1"/>
    </source>
</evidence>
<dbReference type="Gene3D" id="1.10.10.10">
    <property type="entry name" value="Winged helix-like DNA-binding domain superfamily/Winged helix DNA-binding domain"/>
    <property type="match status" value="1"/>
</dbReference>
<dbReference type="SUPFAM" id="SSF48008">
    <property type="entry name" value="GntR ligand-binding domain-like"/>
    <property type="match status" value="1"/>
</dbReference>
<organism evidence="7">
    <name type="scientific">freshwater metagenome</name>
    <dbReference type="NCBI Taxonomy" id="449393"/>
    <lineage>
        <taxon>unclassified sequences</taxon>
        <taxon>metagenomes</taxon>
        <taxon>ecological metagenomes</taxon>
    </lineage>
</organism>
<gene>
    <name evidence="6" type="ORF">UFOPK2310_00160</name>
    <name evidence="7" type="ORF">UFOPK2625_00467</name>
    <name evidence="8" type="ORF">UFOPK2809_00104</name>
</gene>
<evidence type="ECO:0000256" key="2">
    <source>
        <dbReference type="ARBA" id="ARBA00023125"/>
    </source>
</evidence>
<evidence type="ECO:0000256" key="3">
    <source>
        <dbReference type="ARBA" id="ARBA00023163"/>
    </source>
</evidence>
<feature type="compositionally biased region" description="Basic and acidic residues" evidence="4">
    <location>
        <begin position="218"/>
        <end position="229"/>
    </location>
</feature>
<dbReference type="EMBL" id="CAEZXZ010000050">
    <property type="protein sequence ID" value="CAB4699995.1"/>
    <property type="molecule type" value="Genomic_DNA"/>
</dbReference>
<dbReference type="EMBL" id="CAEZWW010000009">
    <property type="protein sequence ID" value="CAB4662655.1"/>
    <property type="molecule type" value="Genomic_DNA"/>
</dbReference>
<dbReference type="InterPro" id="IPR008920">
    <property type="entry name" value="TF_FadR/GntR_C"/>
</dbReference>
<dbReference type="InterPro" id="IPR000524">
    <property type="entry name" value="Tscrpt_reg_HTH_GntR"/>
</dbReference>
<dbReference type="PANTHER" id="PTHR43537">
    <property type="entry name" value="TRANSCRIPTIONAL REGULATOR, GNTR FAMILY"/>
    <property type="match status" value="1"/>
</dbReference>
<dbReference type="PANTHER" id="PTHR43537:SF24">
    <property type="entry name" value="GLUCONATE OPERON TRANSCRIPTIONAL REPRESSOR"/>
    <property type="match status" value="1"/>
</dbReference>
<dbReference type="InterPro" id="IPR011711">
    <property type="entry name" value="GntR_C"/>
</dbReference>
<dbReference type="Pfam" id="PF00392">
    <property type="entry name" value="GntR"/>
    <property type="match status" value="1"/>
</dbReference>
<sequence length="238" mass="27615">MPPGTSDVVPSAVASQRVADSLRELILSGQLMAGTRIRQEDIAIQLGASRLPVREALRILESEGLTTLKANSGAWVSRVDLEECRAIYKIRERVEPLALQESIPHLTARDHAELDRIQDEIENVTDVETFLVLDRELHRLTYSACQIDLLLSMVQRFWNTTQHYRRAYSTITRHERQWVINAEHRLLIDAMKRRDIEDAERVLIGHIRRTRHELEQHPELFEHPHRVDDQGYPSTRNL</sequence>
<dbReference type="InterPro" id="IPR036388">
    <property type="entry name" value="WH-like_DNA-bd_sf"/>
</dbReference>
<reference evidence="7" key="1">
    <citation type="submission" date="2020-05" db="EMBL/GenBank/DDBJ databases">
        <authorList>
            <person name="Chiriac C."/>
            <person name="Salcher M."/>
            <person name="Ghai R."/>
            <person name="Kavagutti S V."/>
        </authorList>
    </citation>
    <scope>NUCLEOTIDE SEQUENCE</scope>
</reference>
<keyword evidence="3" id="KW-0804">Transcription</keyword>
<dbReference type="GO" id="GO:0003700">
    <property type="term" value="F:DNA-binding transcription factor activity"/>
    <property type="evidence" value="ECO:0007669"/>
    <property type="project" value="InterPro"/>
</dbReference>
<evidence type="ECO:0000256" key="4">
    <source>
        <dbReference type="SAM" id="MobiDB-lite"/>
    </source>
</evidence>
<keyword evidence="1" id="KW-0805">Transcription regulation</keyword>
<dbReference type="Gene3D" id="1.20.120.530">
    <property type="entry name" value="GntR ligand-binding domain-like"/>
    <property type="match status" value="1"/>
</dbReference>
<dbReference type="SUPFAM" id="SSF46785">
    <property type="entry name" value="Winged helix' DNA-binding domain"/>
    <property type="match status" value="1"/>
</dbReference>
<dbReference type="AlphaFoldDB" id="A0A6J6PTB7"/>
<evidence type="ECO:0000313" key="7">
    <source>
        <dbReference type="EMBL" id="CAB4699995.1"/>
    </source>
</evidence>
<protein>
    <submittedName>
        <fullName evidence="7">Unannotated protein</fullName>
    </submittedName>
</protein>
<dbReference type="CDD" id="cd07377">
    <property type="entry name" value="WHTH_GntR"/>
    <property type="match status" value="1"/>
</dbReference>
<dbReference type="SMART" id="SM00345">
    <property type="entry name" value="HTH_GNTR"/>
    <property type="match status" value="1"/>
</dbReference>
<keyword evidence="2" id="KW-0238">DNA-binding</keyword>
<evidence type="ECO:0000259" key="5">
    <source>
        <dbReference type="PROSITE" id="PS50949"/>
    </source>
</evidence>
<dbReference type="GO" id="GO:0003677">
    <property type="term" value="F:DNA binding"/>
    <property type="evidence" value="ECO:0007669"/>
    <property type="project" value="UniProtKB-KW"/>
</dbReference>
<name>A0A6J6PTB7_9ZZZZ</name>
<dbReference type="InterPro" id="IPR036390">
    <property type="entry name" value="WH_DNA-bd_sf"/>
</dbReference>
<evidence type="ECO:0000313" key="6">
    <source>
        <dbReference type="EMBL" id="CAB4662655.1"/>
    </source>
</evidence>
<accession>A0A6J6PTB7</accession>
<feature type="domain" description="HTH gntR-type" evidence="5">
    <location>
        <begin position="12"/>
        <end position="79"/>
    </location>
</feature>